<dbReference type="PRINTS" id="PR00922">
    <property type="entry name" value="DADACBPTASE3"/>
</dbReference>
<feature type="chain" id="PRO_5047516005" evidence="3">
    <location>
        <begin position="25"/>
        <end position="476"/>
    </location>
</feature>
<organism evidence="5 6">
    <name type="scientific">Streptomyces cheonanensis</name>
    <dbReference type="NCBI Taxonomy" id="312720"/>
    <lineage>
        <taxon>Bacteria</taxon>
        <taxon>Bacillati</taxon>
        <taxon>Actinomycetota</taxon>
        <taxon>Actinomycetes</taxon>
        <taxon>Kitasatosporales</taxon>
        <taxon>Streptomycetaceae</taxon>
        <taxon>Streptomyces</taxon>
    </lineage>
</organism>
<gene>
    <name evidence="5" type="primary">dacB_1</name>
    <name evidence="5" type="ORF">GCM10009757_40190</name>
</gene>
<reference evidence="5 6" key="1">
    <citation type="journal article" date="2019" name="Int. J. Syst. Evol. Microbiol.">
        <title>The Global Catalogue of Microorganisms (GCM) 10K type strain sequencing project: providing services to taxonomists for standard genome sequencing and annotation.</title>
        <authorList>
            <consortium name="The Broad Institute Genomics Platform"/>
            <consortium name="The Broad Institute Genome Sequencing Center for Infectious Disease"/>
            <person name="Wu L."/>
            <person name="Ma J."/>
        </authorList>
    </citation>
    <scope>NUCLEOTIDE SEQUENCE [LARGE SCALE GENOMIC DNA]</scope>
    <source>
        <strain evidence="5 6">JCM 14549</strain>
    </source>
</reference>
<name>A0ABN2VDF6_9ACTN</name>
<keyword evidence="5" id="KW-0645">Protease</keyword>
<evidence type="ECO:0000256" key="3">
    <source>
        <dbReference type="SAM" id="SignalP"/>
    </source>
</evidence>
<keyword evidence="3" id="KW-0732">Signal</keyword>
<dbReference type="PROSITE" id="PS51387">
    <property type="entry name" value="FAD_PCMH"/>
    <property type="match status" value="1"/>
</dbReference>
<dbReference type="InterPro" id="IPR016166">
    <property type="entry name" value="FAD-bd_PCMH"/>
</dbReference>
<protein>
    <submittedName>
        <fullName evidence="5">D-alanyl-D-alanine carboxypeptidase/D-alanyl-D-alanine-endopeptidase</fullName>
    </submittedName>
</protein>
<dbReference type="Gene3D" id="3.40.710.10">
    <property type="entry name" value="DD-peptidase/beta-lactamase superfamily"/>
    <property type="match status" value="2"/>
</dbReference>
<dbReference type="NCBIfam" id="TIGR00666">
    <property type="entry name" value="PBP4"/>
    <property type="match status" value="1"/>
</dbReference>
<feature type="domain" description="FAD-binding PCMH-type" evidence="4">
    <location>
        <begin position="292"/>
        <end position="476"/>
    </location>
</feature>
<proteinExistence type="inferred from homology"/>
<evidence type="ECO:0000256" key="1">
    <source>
        <dbReference type="ARBA" id="ARBA00006096"/>
    </source>
</evidence>
<evidence type="ECO:0000313" key="5">
    <source>
        <dbReference type="EMBL" id="GAA2059205.1"/>
    </source>
</evidence>
<comment type="caution">
    <text evidence="5">The sequence shown here is derived from an EMBL/GenBank/DDBJ whole genome shotgun (WGS) entry which is preliminary data.</text>
</comment>
<evidence type="ECO:0000313" key="6">
    <source>
        <dbReference type="Proteomes" id="UP001403094"/>
    </source>
</evidence>
<dbReference type="PANTHER" id="PTHR30023">
    <property type="entry name" value="D-ALANYL-D-ALANINE CARBOXYPEPTIDASE"/>
    <property type="match status" value="1"/>
</dbReference>
<dbReference type="InterPro" id="IPR012338">
    <property type="entry name" value="Beta-lactam/transpept-like"/>
</dbReference>
<dbReference type="Pfam" id="PF02113">
    <property type="entry name" value="Peptidase_S13"/>
    <property type="match status" value="2"/>
</dbReference>
<dbReference type="Proteomes" id="UP001403094">
    <property type="component" value="Unassembled WGS sequence"/>
</dbReference>
<feature type="signal peptide" evidence="3">
    <location>
        <begin position="1"/>
        <end position="24"/>
    </location>
</feature>
<evidence type="ECO:0000259" key="4">
    <source>
        <dbReference type="PROSITE" id="PS51387"/>
    </source>
</evidence>
<accession>A0ABN2VDF6</accession>
<comment type="similarity">
    <text evidence="1">Belongs to the peptidase S13 family.</text>
</comment>
<dbReference type="InterPro" id="IPR000667">
    <property type="entry name" value="Peptidase_S13"/>
</dbReference>
<evidence type="ECO:0000256" key="2">
    <source>
        <dbReference type="ARBA" id="ARBA00022801"/>
    </source>
</evidence>
<keyword evidence="6" id="KW-1185">Reference proteome</keyword>
<dbReference type="PANTHER" id="PTHR30023:SF0">
    <property type="entry name" value="PENICILLIN-SENSITIVE CARBOXYPEPTIDASE A"/>
    <property type="match status" value="1"/>
</dbReference>
<keyword evidence="5" id="KW-0121">Carboxypeptidase</keyword>
<dbReference type="SUPFAM" id="SSF56601">
    <property type="entry name" value="beta-lactamase/transpeptidase-like"/>
    <property type="match status" value="1"/>
</dbReference>
<dbReference type="GO" id="GO:0004180">
    <property type="term" value="F:carboxypeptidase activity"/>
    <property type="evidence" value="ECO:0007669"/>
    <property type="project" value="UniProtKB-KW"/>
</dbReference>
<dbReference type="EMBL" id="BAAANQ010000008">
    <property type="protein sequence ID" value="GAA2059205.1"/>
    <property type="molecule type" value="Genomic_DNA"/>
</dbReference>
<sequence>MRVVLGAPTRRLVTAAAAAGLATAALTVALSGPWDSGQRTAERHAAAGIAAEREVADLEKIVAGLPSAPPVLDPLGERVAGSVGSAGSAGTAGLVGALAPLGDAALGSGGAAVSVVDIADGTVLYASGEDAARTPASTVKLVTSVAALRALGPDHRLSTTVGWDEAARRVVLVGGGDPTVLAADYAALAEETAAELTDRGISEVSVGYDLSLWDGGEGLHPIGVNDNIAPLTPLQVNEGRLDDSTHGPTLRSTDPAADAVRTFTDALRAAGVTVTGEPERAGGQDTERLARHRSAPMSVLVERMLTYSDNDLAEALGRAVAVKAGQPVTFAGVGRAIGDELIGLGLSIDGVRIADASGLDRSGQLTARLLTGVLTAAADPAHPELRPALTGMPVAGFTGTLTGRYGAGTDGAADGAGVVRAKTGTLTGVNTLAGTAVTADGRVLAFAFLAADTTDANAAQTALDRAATALATCSCG</sequence>
<keyword evidence="2" id="KW-0378">Hydrolase</keyword>